<reference evidence="2" key="1">
    <citation type="submission" date="2016-10" db="EMBL/GenBank/DDBJ databases">
        <authorList>
            <person name="Varghese N."/>
            <person name="Submissions S."/>
        </authorList>
    </citation>
    <scope>NUCLEOTIDE SEQUENCE [LARGE SCALE GENOMIC DNA]</scope>
    <source>
        <strain evidence="2">Nm44</strain>
    </source>
</reference>
<organism evidence="1 2">
    <name type="scientific">Nitrosomonas communis</name>
    <dbReference type="NCBI Taxonomy" id="44574"/>
    <lineage>
        <taxon>Bacteria</taxon>
        <taxon>Pseudomonadati</taxon>
        <taxon>Pseudomonadota</taxon>
        <taxon>Betaproteobacteria</taxon>
        <taxon>Nitrosomonadales</taxon>
        <taxon>Nitrosomonadaceae</taxon>
        <taxon>Nitrosomonas</taxon>
    </lineage>
</organism>
<dbReference type="Pfam" id="PF13207">
    <property type="entry name" value="AAA_17"/>
    <property type="match status" value="1"/>
</dbReference>
<sequence>MNIGLFGISGVGKSYMTSAITAENNSLIAVKASDILRAYNKKTQFDGLSSNIVSENQQSLIEGFAYFREKNCGRNIILELHNIIETPDGEVEIDDNVFDFLELDAVCFLYIDPERLLQQRSKDSSRIRQEISLENLRGLQERSLTKFLNKYKCQGIPYKILKSSDISGFLRYMKSLGVLFSVD</sequence>
<dbReference type="Proteomes" id="UP000183287">
    <property type="component" value="Unassembled WGS sequence"/>
</dbReference>
<dbReference type="GO" id="GO:0016301">
    <property type="term" value="F:kinase activity"/>
    <property type="evidence" value="ECO:0007669"/>
    <property type="project" value="UniProtKB-KW"/>
</dbReference>
<gene>
    <name evidence="1" type="ORF">SAMN05421863_103713</name>
</gene>
<evidence type="ECO:0000313" key="2">
    <source>
        <dbReference type="Proteomes" id="UP000183287"/>
    </source>
</evidence>
<proteinExistence type="predicted"/>
<evidence type="ECO:0000313" key="1">
    <source>
        <dbReference type="EMBL" id="SFM58786.1"/>
    </source>
</evidence>
<keyword evidence="1" id="KW-0808">Transferase</keyword>
<name>A0A1I4S2N6_9PROT</name>
<dbReference type="AlphaFoldDB" id="A0A1I4S2N6"/>
<keyword evidence="1" id="KW-0418">Kinase</keyword>
<dbReference type="RefSeq" id="WP_074905991.1">
    <property type="nucleotide sequence ID" value="NZ_FOUB01000037.1"/>
</dbReference>
<dbReference type="Gene3D" id="3.40.50.300">
    <property type="entry name" value="P-loop containing nucleotide triphosphate hydrolases"/>
    <property type="match status" value="1"/>
</dbReference>
<accession>A0A1I4S2N6</accession>
<dbReference type="SUPFAM" id="SSF52540">
    <property type="entry name" value="P-loop containing nucleoside triphosphate hydrolases"/>
    <property type="match status" value="1"/>
</dbReference>
<keyword evidence="2" id="KW-1185">Reference proteome</keyword>
<dbReference type="InterPro" id="IPR027417">
    <property type="entry name" value="P-loop_NTPase"/>
</dbReference>
<dbReference type="EMBL" id="FOUB01000037">
    <property type="protein sequence ID" value="SFM58786.1"/>
    <property type="molecule type" value="Genomic_DNA"/>
</dbReference>
<dbReference type="OrthoDB" id="1850524at2"/>
<protein>
    <submittedName>
        <fullName evidence="1">Adenylate kinase</fullName>
    </submittedName>
</protein>